<protein>
    <submittedName>
        <fullName evidence="1">Uncharacterized protein</fullName>
    </submittedName>
</protein>
<reference evidence="1 2" key="1">
    <citation type="journal article" date="2023" name="J. Phycol.">
        <title>Chrysosporum ovalisporum is synonymous with the true-branching cyanobacterium Umezakia natans (Nostocales/Aphanizomenonaceae).</title>
        <authorList>
            <person name="McGregor G.B."/>
            <person name="Sendall B.C."/>
            <person name="Niiyama Y."/>
            <person name="Tuji A."/>
            <person name="Willis A."/>
        </authorList>
    </citation>
    <scope>NUCLEOTIDE SEQUENCE [LARGE SCALE GENOMIC DNA]</scope>
    <source>
        <strain evidence="1 2">FSS-43</strain>
    </source>
</reference>
<accession>A0ABT6K1L4</accession>
<name>A0ABT6K1L4_9CYAN</name>
<evidence type="ECO:0000313" key="1">
    <source>
        <dbReference type="EMBL" id="MDH6056137.1"/>
    </source>
</evidence>
<dbReference type="RefSeq" id="WP_280656568.1">
    <property type="nucleotide sequence ID" value="NZ_JANQDO010000035.1"/>
</dbReference>
<evidence type="ECO:0000313" key="2">
    <source>
        <dbReference type="Proteomes" id="UP001159371"/>
    </source>
</evidence>
<sequence>MQENWQSLLKQHITSQYVQNPQEWFDVNISTSGLINLTIVSDGFINLYIPQRKEQISSLLKSQVPHLSPGFLSSYTL</sequence>
<comment type="caution">
    <text evidence="1">The sequence shown here is derived from an EMBL/GenBank/DDBJ whole genome shotgun (WGS) entry which is preliminary data.</text>
</comment>
<proteinExistence type="predicted"/>
<dbReference type="EMBL" id="JANQDO010000035">
    <property type="protein sequence ID" value="MDH6056137.1"/>
    <property type="molecule type" value="Genomic_DNA"/>
</dbReference>
<organism evidence="1 2">
    <name type="scientific">Umezakia ovalisporum FSS-43</name>
    <dbReference type="NCBI Taxonomy" id="2740520"/>
    <lineage>
        <taxon>Bacteria</taxon>
        <taxon>Bacillati</taxon>
        <taxon>Cyanobacteriota</taxon>
        <taxon>Cyanophyceae</taxon>
        <taxon>Nostocales</taxon>
        <taxon>Nodulariaceae</taxon>
        <taxon>Umezakia</taxon>
    </lineage>
</organism>
<gene>
    <name evidence="1" type="ORF">NWP19_04890</name>
</gene>
<dbReference type="Proteomes" id="UP001159371">
    <property type="component" value="Unassembled WGS sequence"/>
</dbReference>
<keyword evidence="2" id="KW-1185">Reference proteome</keyword>